<proteinExistence type="predicted"/>
<dbReference type="EMBL" id="JAEUBE010000295">
    <property type="protein sequence ID" value="KAH3666314.1"/>
    <property type="molecule type" value="Genomic_DNA"/>
</dbReference>
<dbReference type="GeneID" id="70236468"/>
<comment type="caution">
    <text evidence="1">The sequence shown here is derived from an EMBL/GenBank/DDBJ whole genome shotgun (WGS) entry which is preliminary data.</text>
</comment>
<reference evidence="1" key="1">
    <citation type="journal article" date="2021" name="Open Biol.">
        <title>Shared evolutionary footprints suggest mitochondrial oxidative damage underlies multiple complex I losses in fungi.</title>
        <authorList>
            <person name="Schikora-Tamarit M.A."/>
            <person name="Marcet-Houben M."/>
            <person name="Nosek J."/>
            <person name="Gabaldon T."/>
        </authorList>
    </citation>
    <scope>NUCLEOTIDE SEQUENCE</scope>
    <source>
        <strain evidence="1">CBS6075</strain>
    </source>
</reference>
<dbReference type="RefSeq" id="XP_046061518.1">
    <property type="nucleotide sequence ID" value="XM_046205589.1"/>
</dbReference>
<dbReference type="AlphaFoldDB" id="A0A9P8P7X2"/>
<keyword evidence="2" id="KW-1185">Reference proteome</keyword>
<reference evidence="1" key="2">
    <citation type="submission" date="2021-01" db="EMBL/GenBank/DDBJ databases">
        <authorList>
            <person name="Schikora-Tamarit M.A."/>
        </authorList>
    </citation>
    <scope>NUCLEOTIDE SEQUENCE</scope>
    <source>
        <strain evidence="1">CBS6075</strain>
    </source>
</reference>
<dbReference type="Proteomes" id="UP000769157">
    <property type="component" value="Unassembled WGS sequence"/>
</dbReference>
<name>A0A9P8P7X2_9ASCO</name>
<accession>A0A9P8P7X2</accession>
<evidence type="ECO:0000313" key="1">
    <source>
        <dbReference type="EMBL" id="KAH3666314.1"/>
    </source>
</evidence>
<organism evidence="1 2">
    <name type="scientific">Ogataea philodendri</name>
    <dbReference type="NCBI Taxonomy" id="1378263"/>
    <lineage>
        <taxon>Eukaryota</taxon>
        <taxon>Fungi</taxon>
        <taxon>Dikarya</taxon>
        <taxon>Ascomycota</taxon>
        <taxon>Saccharomycotina</taxon>
        <taxon>Pichiomycetes</taxon>
        <taxon>Pichiales</taxon>
        <taxon>Pichiaceae</taxon>
        <taxon>Ogataea</taxon>
    </lineage>
</organism>
<protein>
    <submittedName>
        <fullName evidence="1">Uncharacterized protein</fullName>
    </submittedName>
</protein>
<evidence type="ECO:0000313" key="2">
    <source>
        <dbReference type="Proteomes" id="UP000769157"/>
    </source>
</evidence>
<sequence>MLLTQIKRMPKNDQASTFSCWPPNPTALATIWNPMNVKNPEVNAISDPNSSRLASRSRFMSPLNTTHPSNAPMGWAQAPKIPLMKNARDLLFNAMDSGRVMVNPSTKLWMNMDRKIAIPKLGSA</sequence>
<gene>
    <name evidence="1" type="ORF">OGAPHI_004503</name>
</gene>